<evidence type="ECO:0000256" key="1">
    <source>
        <dbReference type="SAM" id="SignalP"/>
    </source>
</evidence>
<name>J4KMK2_BEAB2</name>
<organism evidence="2 3">
    <name type="scientific">Beauveria bassiana (strain ARSEF 2860)</name>
    <name type="common">White muscardine disease fungus</name>
    <name type="synonym">Tritirachium shiotae</name>
    <dbReference type="NCBI Taxonomy" id="655819"/>
    <lineage>
        <taxon>Eukaryota</taxon>
        <taxon>Fungi</taxon>
        <taxon>Dikarya</taxon>
        <taxon>Ascomycota</taxon>
        <taxon>Pezizomycotina</taxon>
        <taxon>Sordariomycetes</taxon>
        <taxon>Hypocreomycetidae</taxon>
        <taxon>Hypocreales</taxon>
        <taxon>Cordycipitaceae</taxon>
        <taxon>Beauveria</taxon>
    </lineage>
</organism>
<dbReference type="EMBL" id="JH725170">
    <property type="protein sequence ID" value="EJP64099.1"/>
    <property type="molecule type" value="Genomic_DNA"/>
</dbReference>
<dbReference type="InParanoid" id="J4KMK2"/>
<dbReference type="RefSeq" id="XP_008600122.1">
    <property type="nucleotide sequence ID" value="XM_008601900.1"/>
</dbReference>
<evidence type="ECO:0000313" key="3">
    <source>
        <dbReference type="Proteomes" id="UP000002762"/>
    </source>
</evidence>
<dbReference type="HOGENOM" id="CLU_2589374_0_0_1"/>
<sequence>MRFTESIVLAILAATTSAAPVENKAGDKRTPAAGKEYLHLAGDRAPVAGKEYLHLLGEVLDKRAAGKDADVLDKRETQQK</sequence>
<keyword evidence="1" id="KW-0732">Signal</keyword>
<proteinExistence type="predicted"/>
<evidence type="ECO:0000313" key="2">
    <source>
        <dbReference type="EMBL" id="EJP64099.1"/>
    </source>
</evidence>
<feature type="chain" id="PRO_5003779204" evidence="1">
    <location>
        <begin position="19"/>
        <end position="80"/>
    </location>
</feature>
<protein>
    <submittedName>
        <fullName evidence="2">Uncharacterized protein</fullName>
    </submittedName>
</protein>
<dbReference type="Proteomes" id="UP000002762">
    <property type="component" value="Unassembled WGS sequence"/>
</dbReference>
<feature type="signal peptide" evidence="1">
    <location>
        <begin position="1"/>
        <end position="18"/>
    </location>
</feature>
<dbReference type="OrthoDB" id="4851009at2759"/>
<accession>J4KMK2</accession>
<dbReference type="AlphaFoldDB" id="J4KMK2"/>
<dbReference type="GeneID" id="19889815"/>
<keyword evidence="3" id="KW-1185">Reference proteome</keyword>
<gene>
    <name evidence="2" type="ORF">BBA_06803</name>
</gene>
<reference evidence="2 3" key="1">
    <citation type="journal article" date="2012" name="Sci. Rep.">
        <title>Genomic perspectives on the evolution of fungal entomopathogenicity in Beauveria bassiana.</title>
        <authorList>
            <person name="Xiao G."/>
            <person name="Ying S.H."/>
            <person name="Zheng P."/>
            <person name="Wang Z.L."/>
            <person name="Zhang S."/>
            <person name="Xie X.Q."/>
            <person name="Shang Y."/>
            <person name="St Leger R.J."/>
            <person name="Zhao G.P."/>
            <person name="Wang C."/>
            <person name="Feng M.G."/>
        </authorList>
    </citation>
    <scope>NUCLEOTIDE SEQUENCE [LARGE SCALE GENOMIC DNA]</scope>
    <source>
        <strain evidence="2 3">ARSEF 2860</strain>
    </source>
</reference>